<evidence type="ECO:0000313" key="2">
    <source>
        <dbReference type="EMBL" id="TGG91252.1"/>
    </source>
</evidence>
<dbReference type="AlphaFoldDB" id="A0A524RM50"/>
<dbReference type="EMBL" id="SRMO01000080">
    <property type="protein sequence ID" value="TGG91252.1"/>
    <property type="molecule type" value="Genomic_DNA"/>
</dbReference>
<reference evidence="2 3" key="1">
    <citation type="journal article" date="2019" name="mSystems">
        <title>Life at home and on the roam: Genomic adaptions reflect the dual lifestyle of an intracellular, facultative symbiont.</title>
        <authorList>
            <person name="Burgsdorf I."/>
        </authorList>
    </citation>
    <scope>NUCLEOTIDE SEQUENCE [LARGE SCALE GENOMIC DNA]</scope>
    <source>
        <strain evidence="2">277cV</strain>
    </source>
</reference>
<dbReference type="InterPro" id="IPR037523">
    <property type="entry name" value="VOC_core"/>
</dbReference>
<dbReference type="Pfam" id="PF00903">
    <property type="entry name" value="Glyoxalase"/>
    <property type="match status" value="1"/>
</dbReference>
<dbReference type="InterPro" id="IPR029068">
    <property type="entry name" value="Glyas_Bleomycin-R_OHBP_Dase"/>
</dbReference>
<dbReference type="Proteomes" id="UP000317990">
    <property type="component" value="Unassembled WGS sequence"/>
</dbReference>
<dbReference type="InterPro" id="IPR004360">
    <property type="entry name" value="Glyas_Fos-R_dOase_dom"/>
</dbReference>
<evidence type="ECO:0000313" key="3">
    <source>
        <dbReference type="Proteomes" id="UP000317990"/>
    </source>
</evidence>
<accession>A0A524RM50</accession>
<protein>
    <submittedName>
        <fullName evidence="2">VOC family protein</fullName>
    </submittedName>
</protein>
<evidence type="ECO:0000259" key="1">
    <source>
        <dbReference type="PROSITE" id="PS51819"/>
    </source>
</evidence>
<gene>
    <name evidence="2" type="ORF">ERJ67_08380</name>
</gene>
<name>A0A524RM50_9CHRO</name>
<dbReference type="SUPFAM" id="SSF54593">
    <property type="entry name" value="Glyoxalase/Bleomycin resistance protein/Dihydroxybiphenyl dioxygenase"/>
    <property type="match status" value="1"/>
</dbReference>
<sequence length="132" mass="14218">MVSDLQCSLVLYKDLLGFRLDWISDRAGPHSYLYTTFGLPPEARLIFASLSSPTEPRALALTEVTGVTMPAAGNSLALVIGVPSVEAIQSGLSRLGLASCPINRFTTESGGRYCEQACRDPDGHLLVLYSDR</sequence>
<proteinExistence type="predicted"/>
<organism evidence="2 3">
    <name type="scientific">Aphanocapsa feldmannii 277cV</name>
    <dbReference type="NCBI Taxonomy" id="2507553"/>
    <lineage>
        <taxon>Bacteria</taxon>
        <taxon>Bacillati</taxon>
        <taxon>Cyanobacteriota</taxon>
        <taxon>Cyanophyceae</taxon>
        <taxon>Oscillatoriophycideae</taxon>
        <taxon>Chroococcales</taxon>
        <taxon>Microcystaceae</taxon>
        <taxon>Aphanocapsa</taxon>
    </lineage>
</organism>
<dbReference type="Gene3D" id="3.10.180.10">
    <property type="entry name" value="2,3-Dihydroxybiphenyl 1,2-Dioxygenase, domain 1"/>
    <property type="match status" value="1"/>
</dbReference>
<dbReference type="PROSITE" id="PS51819">
    <property type="entry name" value="VOC"/>
    <property type="match status" value="1"/>
</dbReference>
<feature type="domain" description="VOC" evidence="1">
    <location>
        <begin position="1"/>
        <end position="131"/>
    </location>
</feature>
<dbReference type="CDD" id="cd06587">
    <property type="entry name" value="VOC"/>
    <property type="match status" value="1"/>
</dbReference>
<comment type="caution">
    <text evidence="2">The sequence shown here is derived from an EMBL/GenBank/DDBJ whole genome shotgun (WGS) entry which is preliminary data.</text>
</comment>